<dbReference type="FunCoup" id="A0A200Q4S9">
    <property type="interactions" value="62"/>
</dbReference>
<sequence>MGSKLSTPKRKLFSIFILLFLSFSLVLLLASTFRLIRNQSTVIARQVQNVIISQEIPHRIIYSSRRRNGRFLSDFIAKEFKGKEIYIGLVNIHEGEDEANEWEELGETSLVHFKRVSRGLKWQELFPLWVDEEEKWRTPNCSEIPMPKFEDYGEFDVVIARVPCGIEGEKKGNRDLYRLQVNLVVANLVMKNGYKNGDQSMFVVFIGSCGPMWEIFRCDDLLRHEGEVWIYKPDLRRLKHNVFMLNGACQSSAPHMRLDAGEGNNGYNFSELHNPIDQPREAYVTVLHSSEDYVCGAIVLAQSIAKTNSTKDLVLLADNSISERSRRALKAVGWKIKPIERIESPHASKNAYNRWNYSKLRIWQLIEYDKVIFVDSDLIVLKNIDKFFKHPQLSAVKDSNIFFNSGIMLIEPSNCIFDTLMEKRYTLLSYNGGDQGFLNEAFTWWNRWPAKLNYFKMIHQEEKMRQDKIFESVYTIHYFGIKPWMCYRDYDCNWDTIDRRKYVSDTAHKLWWQVHDGMPKRLQKFCDLSVKNELRIKKFRELAMNASLPDEHWKIKVKDPRQHV</sequence>
<dbReference type="EMBL" id="MVGT01003118">
    <property type="protein sequence ID" value="OVA05488.1"/>
    <property type="molecule type" value="Genomic_DNA"/>
</dbReference>
<dbReference type="GO" id="GO:0016757">
    <property type="term" value="F:glycosyltransferase activity"/>
    <property type="evidence" value="ECO:0007669"/>
    <property type="project" value="UniProtKB-KW"/>
</dbReference>
<keyword evidence="2" id="KW-0464">Manganese</keyword>
<evidence type="ECO:0000256" key="4">
    <source>
        <dbReference type="SAM" id="Phobius"/>
    </source>
</evidence>
<dbReference type="AlphaFoldDB" id="A0A200Q4S9"/>
<keyword evidence="4" id="KW-0472">Membrane</keyword>
<keyword evidence="5" id="KW-0808">Transferase</keyword>
<dbReference type="OMA" id="ERIESPH"/>
<comment type="caution">
    <text evidence="5">The sequence shown here is derived from an EMBL/GenBank/DDBJ whole genome shotgun (WGS) entry which is preliminary data.</text>
</comment>
<dbReference type="STRING" id="56857.A0A200Q4S9"/>
<dbReference type="Proteomes" id="UP000195402">
    <property type="component" value="Unassembled WGS sequence"/>
</dbReference>
<dbReference type="InterPro" id="IPR050587">
    <property type="entry name" value="GNT1/Glycosyltrans_8"/>
</dbReference>
<evidence type="ECO:0000313" key="6">
    <source>
        <dbReference type="Proteomes" id="UP000195402"/>
    </source>
</evidence>
<dbReference type="InParanoid" id="A0A200Q4S9"/>
<gene>
    <name evidence="5" type="ORF">BVC80_441g264</name>
</gene>
<proteinExistence type="inferred from homology"/>
<dbReference type="SUPFAM" id="SSF53448">
    <property type="entry name" value="Nucleotide-diphospho-sugar transferases"/>
    <property type="match status" value="1"/>
</dbReference>
<keyword evidence="4" id="KW-0812">Transmembrane</keyword>
<evidence type="ECO:0000256" key="3">
    <source>
        <dbReference type="RuleBase" id="RU362027"/>
    </source>
</evidence>
<keyword evidence="4" id="KW-1133">Transmembrane helix</keyword>
<accession>A0A200Q4S9</accession>
<dbReference type="OrthoDB" id="2014201at2759"/>
<feature type="transmembrane region" description="Helical" evidence="4">
    <location>
        <begin position="12"/>
        <end position="36"/>
    </location>
</feature>
<dbReference type="Pfam" id="PF01501">
    <property type="entry name" value="Glyco_transf_8"/>
    <property type="match status" value="1"/>
</dbReference>
<keyword evidence="1" id="KW-0328">Glycosyltransferase</keyword>
<organism evidence="5 6">
    <name type="scientific">Macleaya cordata</name>
    <name type="common">Five-seeded plume-poppy</name>
    <name type="synonym">Bocconia cordata</name>
    <dbReference type="NCBI Taxonomy" id="56857"/>
    <lineage>
        <taxon>Eukaryota</taxon>
        <taxon>Viridiplantae</taxon>
        <taxon>Streptophyta</taxon>
        <taxon>Embryophyta</taxon>
        <taxon>Tracheophyta</taxon>
        <taxon>Spermatophyta</taxon>
        <taxon>Magnoliopsida</taxon>
        <taxon>Ranunculales</taxon>
        <taxon>Papaveraceae</taxon>
        <taxon>Papaveroideae</taxon>
        <taxon>Macleaya</taxon>
    </lineage>
</organism>
<dbReference type="CDD" id="cd02537">
    <property type="entry name" value="GT8_Glycogenin"/>
    <property type="match status" value="1"/>
</dbReference>
<evidence type="ECO:0000256" key="2">
    <source>
        <dbReference type="ARBA" id="ARBA00023211"/>
    </source>
</evidence>
<dbReference type="EC" id="2.4.1.-" evidence="3"/>
<dbReference type="PANTHER" id="PTHR11183">
    <property type="entry name" value="GLYCOGENIN SUBFAMILY MEMBER"/>
    <property type="match status" value="1"/>
</dbReference>
<evidence type="ECO:0000313" key="5">
    <source>
        <dbReference type="EMBL" id="OVA05488.1"/>
    </source>
</evidence>
<dbReference type="InterPro" id="IPR002495">
    <property type="entry name" value="Glyco_trans_8"/>
</dbReference>
<name>A0A200Q4S9_MACCD</name>
<evidence type="ECO:0000256" key="1">
    <source>
        <dbReference type="ARBA" id="ARBA00022676"/>
    </source>
</evidence>
<dbReference type="Gene3D" id="3.90.550.10">
    <property type="entry name" value="Spore Coat Polysaccharide Biosynthesis Protein SpsA, Chain A"/>
    <property type="match status" value="1"/>
</dbReference>
<protein>
    <recommendedName>
        <fullName evidence="3">Hexosyltransferase</fullName>
        <ecNumber evidence="3">2.4.1.-</ecNumber>
    </recommendedName>
</protein>
<reference evidence="5 6" key="1">
    <citation type="journal article" date="2017" name="Mol. Plant">
        <title>The Genome of Medicinal Plant Macleaya cordata Provides New Insights into Benzylisoquinoline Alkaloids Metabolism.</title>
        <authorList>
            <person name="Liu X."/>
            <person name="Liu Y."/>
            <person name="Huang P."/>
            <person name="Ma Y."/>
            <person name="Qing Z."/>
            <person name="Tang Q."/>
            <person name="Cao H."/>
            <person name="Cheng P."/>
            <person name="Zheng Y."/>
            <person name="Yuan Z."/>
            <person name="Zhou Y."/>
            <person name="Liu J."/>
            <person name="Tang Z."/>
            <person name="Zhuo Y."/>
            <person name="Zhang Y."/>
            <person name="Yu L."/>
            <person name="Huang J."/>
            <person name="Yang P."/>
            <person name="Peng Q."/>
            <person name="Zhang J."/>
            <person name="Jiang W."/>
            <person name="Zhang Z."/>
            <person name="Lin K."/>
            <person name="Ro D.K."/>
            <person name="Chen X."/>
            <person name="Xiong X."/>
            <person name="Shang Y."/>
            <person name="Huang S."/>
            <person name="Zeng J."/>
        </authorList>
    </citation>
    <scope>NUCLEOTIDE SEQUENCE [LARGE SCALE GENOMIC DNA]</scope>
    <source>
        <strain evidence="6">cv. BLH2017</strain>
        <tissue evidence="5">Root</tissue>
    </source>
</reference>
<dbReference type="InterPro" id="IPR029044">
    <property type="entry name" value="Nucleotide-diphossugar_trans"/>
</dbReference>
<comment type="similarity">
    <text evidence="3">Belongs to the glycosyltransferase 8 family.</text>
</comment>
<keyword evidence="6" id="KW-1185">Reference proteome</keyword>